<dbReference type="EMBL" id="CP009508">
    <property type="protein sequence ID" value="AKB34944.1"/>
    <property type="molecule type" value="Genomic_DNA"/>
</dbReference>
<sequence length="93" mass="10762">MLSVFFKDEISFPAGAAIDRLNRIHRARPVFHDCNELFVFTPVLETVGSQSSYSVPYGNARTDMSVELYSSIKISVIEFQVSNSYFNFFFWYL</sequence>
<gene>
    <name evidence="1" type="ORF">MSSAC_0354</name>
</gene>
<dbReference type="KEGG" id="msj:MSSAC_0354"/>
<accession>A0A0E3PJY2</accession>
<proteinExistence type="predicted"/>
<protein>
    <submittedName>
        <fullName evidence="1">Uncharacterized protein</fullName>
    </submittedName>
</protein>
<evidence type="ECO:0000313" key="1">
    <source>
        <dbReference type="EMBL" id="AKB34944.1"/>
    </source>
</evidence>
<dbReference type="HOGENOM" id="CLU_2392933_0_0_2"/>
<organism evidence="1 2">
    <name type="scientific">Methanosarcina siciliae C2J</name>
    <dbReference type="NCBI Taxonomy" id="1434118"/>
    <lineage>
        <taxon>Archaea</taxon>
        <taxon>Methanobacteriati</taxon>
        <taxon>Methanobacteriota</taxon>
        <taxon>Stenosarchaea group</taxon>
        <taxon>Methanomicrobia</taxon>
        <taxon>Methanosarcinales</taxon>
        <taxon>Methanosarcinaceae</taxon>
        <taxon>Methanosarcina</taxon>
    </lineage>
</organism>
<name>A0A0E3PJY2_9EURY</name>
<evidence type="ECO:0000313" key="2">
    <source>
        <dbReference type="Proteomes" id="UP000033123"/>
    </source>
</evidence>
<dbReference type="AlphaFoldDB" id="A0A0E3PJY2"/>
<dbReference type="Proteomes" id="UP000033123">
    <property type="component" value="Chromosome"/>
</dbReference>
<reference evidence="1 2" key="1">
    <citation type="submission" date="2014-07" db="EMBL/GenBank/DDBJ databases">
        <title>Methanogenic archaea and the global carbon cycle.</title>
        <authorList>
            <person name="Henriksen J.R."/>
            <person name="Luke J."/>
            <person name="Reinhart S."/>
            <person name="Benedict M.N."/>
            <person name="Youngblut N.D."/>
            <person name="Metcalf M.E."/>
            <person name="Whitaker R.J."/>
            <person name="Metcalf W.W."/>
        </authorList>
    </citation>
    <scope>NUCLEOTIDE SEQUENCE [LARGE SCALE GENOMIC DNA]</scope>
    <source>
        <strain evidence="1 2">C2J</strain>
    </source>
</reference>
<dbReference type="STRING" id="1434118.MSSAC_0354"/>